<keyword evidence="2" id="KW-0472">Membrane</keyword>
<dbReference type="Proteomes" id="UP001153069">
    <property type="component" value="Unassembled WGS sequence"/>
</dbReference>
<gene>
    <name evidence="3" type="ORF">SEMRO_702_G190000.1</name>
</gene>
<sequence>MDTMRVSERIPREICYDREGNSDKLLMVFDKKSLLVDSVSVYSSRSRPSLRATSDKGASLKPHAAQVKGGPKGVCRPRQGFRRLLKTTPFVDLSSITLFTEDDGPHDVFQVGFRRLFDVTSTATPPKVGTPKVYSASAMKNLPAKDIFKPDLNAYESSSDTREIPEKLAPLADVKQAKVESKKETNGGISANEISSAGQQVARSAPMEARVVASDLIKQKAETTPLHPVKPDAHIQSSATWKAIKFEAQFTGFAVSAFLCYCVAHLTIYELIYAVFLEITDLKFQNLDLLYLGLLLAGLAVLRLTGFLWYFLSSKRYRQSKAEMKERAMAQSLDVQISDWIEEKPALKVTVEVVGFYLCYISLCFFWGRFLSLFFDQKEELYKMLPSTEYYERVVRDVGTLVEDDSSCTMAQNFDVEDYEFIYQNVAKHSYYQFSGSSEAPLYSVGMGAVAYVSAASLSIFCLSKVGFGFVDNW</sequence>
<feature type="transmembrane region" description="Helical" evidence="2">
    <location>
        <begin position="289"/>
        <end position="312"/>
    </location>
</feature>
<proteinExistence type="predicted"/>
<reference evidence="3" key="1">
    <citation type="submission" date="2020-06" db="EMBL/GenBank/DDBJ databases">
        <authorList>
            <consortium name="Plant Systems Biology data submission"/>
        </authorList>
    </citation>
    <scope>NUCLEOTIDE SEQUENCE</scope>
    <source>
        <strain evidence="3">D6</strain>
    </source>
</reference>
<organism evidence="3 4">
    <name type="scientific">Seminavis robusta</name>
    <dbReference type="NCBI Taxonomy" id="568900"/>
    <lineage>
        <taxon>Eukaryota</taxon>
        <taxon>Sar</taxon>
        <taxon>Stramenopiles</taxon>
        <taxon>Ochrophyta</taxon>
        <taxon>Bacillariophyta</taxon>
        <taxon>Bacillariophyceae</taxon>
        <taxon>Bacillariophycidae</taxon>
        <taxon>Naviculales</taxon>
        <taxon>Naviculaceae</taxon>
        <taxon>Seminavis</taxon>
    </lineage>
</organism>
<evidence type="ECO:0000256" key="2">
    <source>
        <dbReference type="SAM" id="Phobius"/>
    </source>
</evidence>
<feature type="region of interest" description="Disordered" evidence="1">
    <location>
        <begin position="46"/>
        <end position="73"/>
    </location>
</feature>
<dbReference type="EMBL" id="CAICTM010000701">
    <property type="protein sequence ID" value="CAB9515258.1"/>
    <property type="molecule type" value="Genomic_DNA"/>
</dbReference>
<feature type="transmembrane region" description="Helical" evidence="2">
    <location>
        <begin position="354"/>
        <end position="375"/>
    </location>
</feature>
<comment type="caution">
    <text evidence="3">The sequence shown here is derived from an EMBL/GenBank/DDBJ whole genome shotgun (WGS) entry which is preliminary data.</text>
</comment>
<name>A0A9N8HHF5_9STRA</name>
<accession>A0A9N8HHF5</accession>
<feature type="transmembrane region" description="Helical" evidence="2">
    <location>
        <begin position="250"/>
        <end position="269"/>
    </location>
</feature>
<dbReference type="AlphaFoldDB" id="A0A9N8HHF5"/>
<keyword evidence="4" id="KW-1185">Reference proteome</keyword>
<evidence type="ECO:0000256" key="1">
    <source>
        <dbReference type="SAM" id="MobiDB-lite"/>
    </source>
</evidence>
<evidence type="ECO:0000313" key="4">
    <source>
        <dbReference type="Proteomes" id="UP001153069"/>
    </source>
</evidence>
<keyword evidence="2" id="KW-0812">Transmembrane</keyword>
<keyword evidence="2" id="KW-1133">Transmembrane helix</keyword>
<evidence type="ECO:0000313" key="3">
    <source>
        <dbReference type="EMBL" id="CAB9515258.1"/>
    </source>
</evidence>
<feature type="transmembrane region" description="Helical" evidence="2">
    <location>
        <begin position="442"/>
        <end position="463"/>
    </location>
</feature>
<protein>
    <submittedName>
        <fullName evidence="3">Uncharacterized protein</fullName>
    </submittedName>
</protein>